<gene>
    <name evidence="2" type="ORF">QGN29_09115</name>
</gene>
<dbReference type="InterPro" id="IPR036705">
    <property type="entry name" value="Ribosyl_crysJ1_sf"/>
</dbReference>
<evidence type="ECO:0000313" key="3">
    <source>
        <dbReference type="Proteomes" id="UP001268683"/>
    </source>
</evidence>
<dbReference type="Proteomes" id="UP001268683">
    <property type="component" value="Chromosome"/>
</dbReference>
<proteinExistence type="predicted"/>
<keyword evidence="2" id="KW-0378">Hydrolase</keyword>
<sequence>MNIKQGIRCTFVAMMLASVSAASHDKEIQSDPELTYKAYQPKPKDKVISRAAYKDKLHGFWLAQSIANWTGLMTEGDRNEAPFYTDADWGTLDHPNTWGGYRSHFAYIDYFLVEKDRVWGSDDDTDIEYMYQHLLDQNNTSILTGEQIRAGWLKHIYSNEDARIDNDSFSRENHLWVSNEKAYYLMKDKGLVPPATSEPEYNDKYDMIDAQLTTEIFGLFAPGRPDLALKMAHLPIRTTAKDEAAWIAQFYVVMHALAAKVDVSLSIKEQTQWMAAQARTYLPEGSYPAAMYDFVKAHYDRNPDKDNWEAARDAVYQTYQIEGAAGYRYKELFDAGINFASSMVSLFYGEGDLKRTIRIGSLTGWDSDNPTATWSGLIGFMIGKEGVEKAFNNNKLSELYWIHRTRRAFPDRTSDKMGEDTFSMMAQRGLFVIDRAILEEMKGGVNLQEDLWYIPAAN</sequence>
<dbReference type="RefSeq" id="WP_310797542.1">
    <property type="nucleotide sequence ID" value="NZ_CP123872.1"/>
</dbReference>
<feature type="signal peptide" evidence="1">
    <location>
        <begin position="1"/>
        <end position="21"/>
    </location>
</feature>
<evidence type="ECO:0000313" key="2">
    <source>
        <dbReference type="EMBL" id="WND01713.1"/>
    </source>
</evidence>
<accession>A0AA52EEP8</accession>
<dbReference type="GO" id="GO:0016798">
    <property type="term" value="F:hydrolase activity, acting on glycosyl bonds"/>
    <property type="evidence" value="ECO:0007669"/>
    <property type="project" value="UniProtKB-KW"/>
</dbReference>
<evidence type="ECO:0000256" key="1">
    <source>
        <dbReference type="SAM" id="SignalP"/>
    </source>
</evidence>
<organism evidence="2 3">
    <name type="scientific">Temperatibacter marinus</name>
    <dbReference type="NCBI Taxonomy" id="1456591"/>
    <lineage>
        <taxon>Bacteria</taxon>
        <taxon>Pseudomonadati</taxon>
        <taxon>Pseudomonadota</taxon>
        <taxon>Alphaproteobacteria</taxon>
        <taxon>Kordiimonadales</taxon>
        <taxon>Temperatibacteraceae</taxon>
        <taxon>Temperatibacter</taxon>
    </lineage>
</organism>
<dbReference type="InterPro" id="IPR005502">
    <property type="entry name" value="Ribosyl_crysJ1"/>
</dbReference>
<keyword evidence="1" id="KW-0732">Signal</keyword>
<protein>
    <submittedName>
        <fullName evidence="2">ADP-ribosylglycohydrolase family protein</fullName>
        <ecNumber evidence="2">3.2.2.-</ecNumber>
    </submittedName>
</protein>
<dbReference type="EC" id="3.2.2.-" evidence="2"/>
<dbReference type="Gene3D" id="1.10.4080.10">
    <property type="entry name" value="ADP-ribosylation/Crystallin J1"/>
    <property type="match status" value="1"/>
</dbReference>
<keyword evidence="2" id="KW-0326">Glycosidase</keyword>
<feature type="chain" id="PRO_5041354677" evidence="1">
    <location>
        <begin position="22"/>
        <end position="458"/>
    </location>
</feature>
<name>A0AA52EEP8_9PROT</name>
<dbReference type="Pfam" id="PF03747">
    <property type="entry name" value="ADP_ribosyl_GH"/>
    <property type="match status" value="1"/>
</dbReference>
<dbReference type="AlphaFoldDB" id="A0AA52EEP8"/>
<dbReference type="EMBL" id="CP123872">
    <property type="protein sequence ID" value="WND01713.1"/>
    <property type="molecule type" value="Genomic_DNA"/>
</dbReference>
<reference evidence="2" key="1">
    <citation type="submission" date="2023-04" db="EMBL/GenBank/DDBJ databases">
        <title>Complete genome sequence of Temperatibacter marinus.</title>
        <authorList>
            <person name="Rong J.-C."/>
            <person name="Yi M.-L."/>
            <person name="Zhao Q."/>
        </authorList>
    </citation>
    <scope>NUCLEOTIDE SEQUENCE</scope>
    <source>
        <strain evidence="2">NBRC 110045</strain>
    </source>
</reference>
<keyword evidence="3" id="KW-1185">Reference proteome</keyword>
<dbReference type="SUPFAM" id="SSF101478">
    <property type="entry name" value="ADP-ribosylglycohydrolase"/>
    <property type="match status" value="1"/>
</dbReference>
<dbReference type="KEGG" id="tmk:QGN29_09115"/>